<evidence type="ECO:0000256" key="11">
    <source>
        <dbReference type="RuleBase" id="RU000406"/>
    </source>
</evidence>
<dbReference type="Ensembl" id="ENSABRT00000009171.1">
    <property type="protein sequence ID" value="ENSABRP00000006362.1"/>
    <property type="gene ID" value="ENSABRG00000005876.1"/>
</dbReference>
<dbReference type="AlphaFoldDB" id="A0A8B9I3F9"/>
<dbReference type="Gene3D" id="1.10.100.10">
    <property type="entry name" value="Insulin-like"/>
    <property type="match status" value="1"/>
</dbReference>
<name>A0A8B9I3F9_9AVES</name>
<reference evidence="14" key="2">
    <citation type="submission" date="2025-09" db="UniProtKB">
        <authorList>
            <consortium name="Ensembl"/>
        </authorList>
    </citation>
    <scope>IDENTIFICATION</scope>
</reference>
<dbReference type="InterPro" id="IPR022353">
    <property type="entry name" value="Insulin_CS"/>
</dbReference>
<dbReference type="InterPro" id="IPR016179">
    <property type="entry name" value="Insulin-like"/>
</dbReference>
<dbReference type="InterPro" id="IPR004825">
    <property type="entry name" value="Insulin"/>
</dbReference>
<keyword evidence="12" id="KW-0472">Membrane</keyword>
<dbReference type="GO" id="GO:0005615">
    <property type="term" value="C:extracellular space"/>
    <property type="evidence" value="ECO:0007669"/>
    <property type="project" value="TreeGrafter"/>
</dbReference>
<dbReference type="SUPFAM" id="SSF56994">
    <property type="entry name" value="Insulin-like"/>
    <property type="match status" value="1"/>
</dbReference>
<accession>A0A8B9I3F9</accession>
<comment type="similarity">
    <text evidence="3 11">Belongs to the insulin family.</text>
</comment>
<evidence type="ECO:0000256" key="12">
    <source>
        <dbReference type="SAM" id="Phobius"/>
    </source>
</evidence>
<feature type="transmembrane region" description="Helical" evidence="12">
    <location>
        <begin position="20"/>
        <end position="39"/>
    </location>
</feature>
<evidence type="ECO:0000256" key="8">
    <source>
        <dbReference type="ARBA" id="ARBA00022702"/>
    </source>
</evidence>
<dbReference type="PRINTS" id="PR00276">
    <property type="entry name" value="INSULINFAMLY"/>
</dbReference>
<keyword evidence="10 11" id="KW-0119">Carbohydrate metabolism</keyword>
<keyword evidence="15" id="KW-1185">Reference proteome</keyword>
<dbReference type="SMART" id="SM00078">
    <property type="entry name" value="IlGF"/>
    <property type="match status" value="1"/>
</dbReference>
<comment type="subcellular location">
    <subcellularLocation>
        <location evidence="2 11">Secreted</location>
    </subcellularLocation>
</comment>
<dbReference type="GeneTree" id="ENSGT00940000164327"/>
<dbReference type="GO" id="GO:0006006">
    <property type="term" value="P:glucose metabolic process"/>
    <property type="evidence" value="ECO:0007669"/>
    <property type="project" value="UniProtKB-UniRule"/>
</dbReference>
<keyword evidence="8 11" id="KW-0372">Hormone</keyword>
<evidence type="ECO:0000256" key="3">
    <source>
        <dbReference type="ARBA" id="ARBA00009034"/>
    </source>
</evidence>
<dbReference type="GO" id="GO:0005179">
    <property type="term" value="F:hormone activity"/>
    <property type="evidence" value="ECO:0007669"/>
    <property type="project" value="UniProtKB-KW"/>
</dbReference>
<evidence type="ECO:0000256" key="10">
    <source>
        <dbReference type="ARBA" id="ARBA00023277"/>
    </source>
</evidence>
<dbReference type="PANTHER" id="PTHR11454">
    <property type="entry name" value="INSULIN/INSULIN GROWTH FACTOR"/>
    <property type="match status" value="1"/>
</dbReference>
<keyword evidence="9" id="KW-1015">Disulfide bond</keyword>
<evidence type="ECO:0000256" key="9">
    <source>
        <dbReference type="ARBA" id="ARBA00023157"/>
    </source>
</evidence>
<keyword evidence="12" id="KW-0812">Transmembrane</keyword>
<comment type="subunit">
    <text evidence="4 11">Heterodimer of a B chain and an A chain linked by two disulfide bonds.</text>
</comment>
<keyword evidence="12" id="KW-1133">Transmembrane helix</keyword>
<dbReference type="CDD" id="cd04367">
    <property type="entry name" value="IlGF_insulin_like"/>
    <property type="match status" value="1"/>
</dbReference>
<organism evidence="14 15">
    <name type="scientific">Anser brachyrhynchus</name>
    <name type="common">Pink-footed goose</name>
    <dbReference type="NCBI Taxonomy" id="132585"/>
    <lineage>
        <taxon>Eukaryota</taxon>
        <taxon>Metazoa</taxon>
        <taxon>Chordata</taxon>
        <taxon>Craniata</taxon>
        <taxon>Vertebrata</taxon>
        <taxon>Euteleostomi</taxon>
        <taxon>Archelosauria</taxon>
        <taxon>Archosauria</taxon>
        <taxon>Dinosauria</taxon>
        <taxon>Saurischia</taxon>
        <taxon>Theropoda</taxon>
        <taxon>Coelurosauria</taxon>
        <taxon>Aves</taxon>
        <taxon>Neognathae</taxon>
        <taxon>Galloanserae</taxon>
        <taxon>Anseriformes</taxon>
        <taxon>Anatidae</taxon>
        <taxon>Anserinae</taxon>
        <taxon>Anser</taxon>
    </lineage>
</organism>
<reference evidence="14" key="1">
    <citation type="submission" date="2025-08" db="UniProtKB">
        <authorList>
            <consortium name="Ensembl"/>
        </authorList>
    </citation>
    <scope>IDENTIFICATION</scope>
</reference>
<dbReference type="PROSITE" id="PS00262">
    <property type="entry name" value="INSULIN"/>
    <property type="match status" value="1"/>
</dbReference>
<feature type="domain" description="Insulin-like" evidence="13">
    <location>
        <begin position="62"/>
        <end position="140"/>
    </location>
</feature>
<evidence type="ECO:0000256" key="2">
    <source>
        <dbReference type="ARBA" id="ARBA00004613"/>
    </source>
</evidence>
<keyword evidence="7 11" id="KW-0313">Glucose metabolism</keyword>
<dbReference type="InterPro" id="IPR036438">
    <property type="entry name" value="Insulin-like_sf"/>
</dbReference>
<sequence>MGKNGEITTKRSSSPGANFSLSLAASSLGLILLTMALWIRSLPLLALLALSGPGISHAAANQHLCGSHLVEALYLVCGERGFFYSPKTRRDIEQPLVSGPLHGEVGELPFQHEEYQKVKRGIVEQCCENPCSLYQLENYCN</sequence>
<comment type="function">
    <text evidence="1 11">Insulin decreases blood glucose concentration. It increases cell permeability to monosaccharides, amino acids and fatty acids. It accelerates glycolysis, the pentose phosphate cycle, and glycogen synthesis in liver.</text>
</comment>
<evidence type="ECO:0000256" key="5">
    <source>
        <dbReference type="ARBA" id="ARBA00020180"/>
    </source>
</evidence>
<dbReference type="Proteomes" id="UP000694426">
    <property type="component" value="Unplaced"/>
</dbReference>
<evidence type="ECO:0000259" key="13">
    <source>
        <dbReference type="SMART" id="SM00078"/>
    </source>
</evidence>
<evidence type="ECO:0000256" key="1">
    <source>
        <dbReference type="ARBA" id="ARBA00002985"/>
    </source>
</evidence>
<evidence type="ECO:0000313" key="14">
    <source>
        <dbReference type="Ensembl" id="ENSABRP00000006362.1"/>
    </source>
</evidence>
<dbReference type="PRINTS" id="PR00277">
    <property type="entry name" value="INSULIN"/>
</dbReference>
<evidence type="ECO:0000256" key="6">
    <source>
        <dbReference type="ARBA" id="ARBA00022525"/>
    </source>
</evidence>
<dbReference type="Pfam" id="PF00049">
    <property type="entry name" value="Insulin"/>
    <property type="match status" value="1"/>
</dbReference>
<keyword evidence="6 11" id="KW-0964">Secreted</keyword>
<evidence type="ECO:0000313" key="15">
    <source>
        <dbReference type="Proteomes" id="UP000694426"/>
    </source>
</evidence>
<evidence type="ECO:0000256" key="7">
    <source>
        <dbReference type="ARBA" id="ARBA00022526"/>
    </source>
</evidence>
<proteinExistence type="inferred from homology"/>
<dbReference type="PANTHER" id="PTHR11454:SF9">
    <property type="entry name" value="INSULIN"/>
    <property type="match status" value="1"/>
</dbReference>
<evidence type="ECO:0000256" key="4">
    <source>
        <dbReference type="ARBA" id="ARBA00011207"/>
    </source>
</evidence>
<dbReference type="FunFam" id="1.10.100.10:FF:000003">
    <property type="entry name" value="Insulin"/>
    <property type="match status" value="1"/>
</dbReference>
<dbReference type="InterPro" id="IPR022352">
    <property type="entry name" value="Ins/IGF/rlx"/>
</dbReference>
<protein>
    <recommendedName>
        <fullName evidence="5 11">Insulin</fullName>
    </recommendedName>
</protein>